<evidence type="ECO:0008006" key="4">
    <source>
        <dbReference type="Google" id="ProtNLM"/>
    </source>
</evidence>
<accession>A0A9X0EA93</accession>
<protein>
    <recommendedName>
        <fullName evidence="4">Conjugal transfer protein</fullName>
    </recommendedName>
</protein>
<evidence type="ECO:0000313" key="2">
    <source>
        <dbReference type="EMBL" id="KGF62090.1"/>
    </source>
</evidence>
<sequence>MAEAKEEPTFAAYKGLGYVSMFYGVPLGPVLVLSAIGVFGGFLFCQLLGAWGLICPAICGLALLVLKVMCEADNKAMERAKWSFKSWWIRLRLTSKIITVSPNKVGSKHERFRRQLKKIHRSG</sequence>
<comment type="caution">
    <text evidence="2">The sequence shown here is derived from an EMBL/GenBank/DDBJ whole genome shotgun (WGS) entry which is preliminary data.</text>
</comment>
<keyword evidence="1" id="KW-1133">Transmembrane helix</keyword>
<dbReference type="EMBL" id="JRMB01000005">
    <property type="protein sequence ID" value="KGF62090.1"/>
    <property type="molecule type" value="Genomic_DNA"/>
</dbReference>
<evidence type="ECO:0000313" key="3">
    <source>
        <dbReference type="Proteomes" id="UP000029719"/>
    </source>
</evidence>
<dbReference type="RefSeq" id="WP_037019387.1">
    <property type="nucleotide sequence ID" value="NZ_JRMB01000005.1"/>
</dbReference>
<reference evidence="2 3" key="1">
    <citation type="submission" date="2014-09" db="EMBL/GenBank/DDBJ databases">
        <title>Genome sequence of Pseudomonas lutea strain DSM 17257T.</title>
        <authorList>
            <person name="Kwak Y."/>
            <person name="Shin J.-H."/>
        </authorList>
    </citation>
    <scope>NUCLEOTIDE SEQUENCE [LARGE SCALE GENOMIC DNA]</scope>
    <source>
        <strain evidence="2 3">DSM 17257</strain>
    </source>
</reference>
<proteinExistence type="predicted"/>
<keyword evidence="1" id="KW-0472">Membrane</keyword>
<dbReference type="OrthoDB" id="7063003at2"/>
<keyword evidence="1" id="KW-0812">Transmembrane</keyword>
<dbReference type="Proteomes" id="UP000029719">
    <property type="component" value="Unassembled WGS sequence"/>
</dbReference>
<name>A0A9X0EA93_9PSED</name>
<evidence type="ECO:0000256" key="1">
    <source>
        <dbReference type="SAM" id="Phobius"/>
    </source>
</evidence>
<organism evidence="2 3">
    <name type="scientific">Pseudomonas lutea</name>
    <dbReference type="NCBI Taxonomy" id="243924"/>
    <lineage>
        <taxon>Bacteria</taxon>
        <taxon>Pseudomonadati</taxon>
        <taxon>Pseudomonadota</taxon>
        <taxon>Gammaproteobacteria</taxon>
        <taxon>Pseudomonadales</taxon>
        <taxon>Pseudomonadaceae</taxon>
        <taxon>Pseudomonas</taxon>
    </lineage>
</organism>
<dbReference type="AlphaFoldDB" id="A0A9X0EA93"/>
<gene>
    <name evidence="2" type="ORF">LT42_25360</name>
</gene>
<feature type="transmembrane region" description="Helical" evidence="1">
    <location>
        <begin position="50"/>
        <end position="70"/>
    </location>
</feature>
<feature type="transmembrane region" description="Helical" evidence="1">
    <location>
        <begin position="21"/>
        <end position="44"/>
    </location>
</feature>